<evidence type="ECO:0000313" key="6">
    <source>
        <dbReference type="Proteomes" id="UP000887578"/>
    </source>
</evidence>
<dbReference type="WBParaSite" id="PDA_v2.g4428.t1">
    <property type="protein sequence ID" value="PDA_v2.g4428.t1"/>
    <property type="gene ID" value="PDA_v2.g4428"/>
</dbReference>
<name>A0A914QZC6_9BILA</name>
<reference evidence="7" key="1">
    <citation type="submission" date="2022-11" db="UniProtKB">
        <authorList>
            <consortium name="WormBaseParasite"/>
        </authorList>
    </citation>
    <scope>IDENTIFICATION</scope>
</reference>
<dbReference type="AlphaFoldDB" id="A0A914QZC6"/>
<keyword evidence="5" id="KW-0539">Nucleus</keyword>
<evidence type="ECO:0000256" key="1">
    <source>
        <dbReference type="ARBA" id="ARBA00004123"/>
    </source>
</evidence>
<comment type="subcellular location">
    <subcellularLocation>
        <location evidence="1">Nucleus</location>
    </subcellularLocation>
</comment>
<keyword evidence="4" id="KW-0804">Transcription</keyword>
<accession>A0A914QZC6</accession>
<dbReference type="GO" id="GO:0016592">
    <property type="term" value="C:mediator complex"/>
    <property type="evidence" value="ECO:0007669"/>
    <property type="project" value="InterPro"/>
</dbReference>
<evidence type="ECO:0000256" key="4">
    <source>
        <dbReference type="ARBA" id="ARBA00023163"/>
    </source>
</evidence>
<sequence length="154" mass="17658">MPIRFTYISQTETECLLQLTFDTKNQIFKSVVHFRYGDISHVTVFGYLETMKAYTSFKINNQYHSDTIYFRKATEAINDILERYRSLGRHFDPERLFKCVIGFLSQFSKMQKTACRFCGLYTKSDAEVPTVFIGLGGGPVAVAHSSCTSPEAYQ</sequence>
<proteinExistence type="inferred from homology"/>
<keyword evidence="6" id="KW-1185">Reference proteome</keyword>
<protein>
    <submittedName>
        <fullName evidence="7">Uncharacterized protein</fullName>
    </submittedName>
</protein>
<organism evidence="6 7">
    <name type="scientific">Panagrolaimus davidi</name>
    <dbReference type="NCBI Taxonomy" id="227884"/>
    <lineage>
        <taxon>Eukaryota</taxon>
        <taxon>Metazoa</taxon>
        <taxon>Ecdysozoa</taxon>
        <taxon>Nematoda</taxon>
        <taxon>Chromadorea</taxon>
        <taxon>Rhabditida</taxon>
        <taxon>Tylenchina</taxon>
        <taxon>Panagrolaimomorpha</taxon>
        <taxon>Panagrolaimoidea</taxon>
        <taxon>Panagrolaimidae</taxon>
        <taxon>Panagrolaimus</taxon>
    </lineage>
</organism>
<dbReference type="Proteomes" id="UP000887578">
    <property type="component" value="Unplaced"/>
</dbReference>
<evidence type="ECO:0000313" key="7">
    <source>
        <dbReference type="WBParaSite" id="PDA_v2.g4428.t1"/>
    </source>
</evidence>
<dbReference type="Pfam" id="PF11571">
    <property type="entry name" value="Med27"/>
    <property type="match status" value="1"/>
</dbReference>
<comment type="similarity">
    <text evidence="2">Belongs to the Mediator complex subunit 27 family.</text>
</comment>
<keyword evidence="3" id="KW-0805">Transcription regulation</keyword>
<evidence type="ECO:0000256" key="5">
    <source>
        <dbReference type="ARBA" id="ARBA00023242"/>
    </source>
</evidence>
<evidence type="ECO:0000256" key="2">
    <source>
        <dbReference type="ARBA" id="ARBA00008048"/>
    </source>
</evidence>
<dbReference type="InterPro" id="IPR021627">
    <property type="entry name" value="Mediator_Med27"/>
</dbReference>
<evidence type="ECO:0000256" key="3">
    <source>
        <dbReference type="ARBA" id="ARBA00023015"/>
    </source>
</evidence>